<evidence type="ECO:0000259" key="5">
    <source>
        <dbReference type="SMART" id="SM01217"/>
    </source>
</evidence>
<dbReference type="InterPro" id="IPR001764">
    <property type="entry name" value="Glyco_hydro_3_N"/>
</dbReference>
<evidence type="ECO:0000256" key="2">
    <source>
        <dbReference type="ARBA" id="ARBA00022801"/>
    </source>
</evidence>
<dbReference type="InterPro" id="IPR036881">
    <property type="entry name" value="Glyco_hydro_3_C_sf"/>
</dbReference>
<dbReference type="SMART" id="SM01217">
    <property type="entry name" value="Fn3_like"/>
    <property type="match status" value="1"/>
</dbReference>
<proteinExistence type="inferred from homology"/>
<feature type="domain" description="Fibronectin type III-like" evidence="5">
    <location>
        <begin position="587"/>
        <end position="657"/>
    </location>
</feature>
<dbReference type="RefSeq" id="WP_128705799.1">
    <property type="nucleotide sequence ID" value="NZ_RLII01000003.1"/>
</dbReference>
<reference evidence="7" key="1">
    <citation type="submission" date="2018-11" db="EMBL/GenBank/DDBJ databases">
        <title>Genome sequencing of a novel mesophilic and cellulolytic organism within the genus Hungateiclostridium.</title>
        <authorList>
            <person name="Rettenmaier R."/>
            <person name="Liebl W."/>
            <person name="Zverlov V."/>
        </authorList>
    </citation>
    <scope>NUCLEOTIDE SEQUENCE [LARGE SCALE GENOMIC DNA]</scope>
    <source>
        <strain evidence="7">N2K1</strain>
    </source>
</reference>
<dbReference type="InterPro" id="IPR036962">
    <property type="entry name" value="Glyco_hydro_3_N_sf"/>
</dbReference>
<dbReference type="Gene3D" id="3.20.20.300">
    <property type="entry name" value="Glycoside hydrolase, family 3, N-terminal domain"/>
    <property type="match status" value="1"/>
</dbReference>
<dbReference type="Proteomes" id="UP000289166">
    <property type="component" value="Unassembled WGS sequence"/>
</dbReference>
<keyword evidence="3" id="KW-0119">Carbohydrate metabolism</keyword>
<name>A0A4Q0I6M4_9FIRM</name>
<dbReference type="EMBL" id="RLII01000003">
    <property type="protein sequence ID" value="RXE60033.1"/>
    <property type="molecule type" value="Genomic_DNA"/>
</dbReference>
<dbReference type="GO" id="GO:0005975">
    <property type="term" value="P:carbohydrate metabolic process"/>
    <property type="evidence" value="ECO:0007669"/>
    <property type="project" value="InterPro"/>
</dbReference>
<dbReference type="InterPro" id="IPR026891">
    <property type="entry name" value="Fn3-like"/>
</dbReference>
<accession>A0A4Q0I6M4</accession>
<dbReference type="SUPFAM" id="SSF51445">
    <property type="entry name" value="(Trans)glycosidases"/>
    <property type="match status" value="1"/>
</dbReference>
<dbReference type="InterPro" id="IPR017853">
    <property type="entry name" value="GH"/>
</dbReference>
<keyword evidence="2 4" id="KW-0378">Hydrolase</keyword>
<organism evidence="6 7">
    <name type="scientific">Acetivibrio mesophilus</name>
    <dbReference type="NCBI Taxonomy" id="2487273"/>
    <lineage>
        <taxon>Bacteria</taxon>
        <taxon>Bacillati</taxon>
        <taxon>Bacillota</taxon>
        <taxon>Clostridia</taxon>
        <taxon>Eubacteriales</taxon>
        <taxon>Oscillospiraceae</taxon>
        <taxon>Acetivibrio</taxon>
    </lineage>
</organism>
<dbReference type="InterPro" id="IPR050288">
    <property type="entry name" value="Cellulose_deg_GH3"/>
</dbReference>
<evidence type="ECO:0000313" key="6">
    <source>
        <dbReference type="EMBL" id="RXE60033.1"/>
    </source>
</evidence>
<sequence length="755" mass="83870">MTRDIKKIIKQMTLEEKAGLCSGLDAWCTKPVERLGIPSIMMTDGPHGLRKQREDADMVDINNSIPATCFPSAAGLACSWDRELLEKVGVALGEECQAQNVSILLGPGANIKRSPLCGRNFEYFSEDPYLSSEMASSHIKGVQSQGVGTSLKHFAANNQEHRRMTVNAVVDERTLREIYFASFENAVKKAQPWMVMCAYNKLNGEYCSENRYLLTDIIKNEWMHEGFVVSDWGAVNDRVKGLDAGLELEMPSSFGITDRKIVEAVRSGKLSENILDRAVERILKVIFKAIDNKKENADYDKDAHHRLARKVAGESMVLLKNEDNTLPLKKKGTIALIGAFVKNPRYQGAGSSHITPTRLDDIYEEIKKTGGDGTSIIYSEGYRLGNDDIDEGLINEAKKAASGSDVAVIFAGLPDEYESEGFDRTHMDMPKNQNRLIEAVAEVQTNTVVVLLNGSPIEMPWVDKVKAILEAYLGGQALGGALADILFGEVNPSGKLAETFPIKLSHNPSYLNFPGEDDRVEYKENIFVGYRYYDTKGIEPLFPFGHGLSYTQFEYSEISVDKKDVSDNNVINVSVKVKNTGEVAGKEVVQLYVKDVKSSVLRPEKELKGFQKIFLNPGEEKIVTFTLDKRAFAYYNTQIKDWHVESGEFLILIGKSSRDIVLKESVRVNSTVKLRKRFTDSSTVEDVMADPSAAVIFSPILKGITDTLGIDMNNTHDMMVANVKATPLRALPNSSQGRLSEEMLDELLNKINGID</sequence>
<dbReference type="PANTHER" id="PTHR42715:SF10">
    <property type="entry name" value="BETA-GLUCOSIDASE"/>
    <property type="match status" value="1"/>
</dbReference>
<dbReference type="InterPro" id="IPR019800">
    <property type="entry name" value="Glyco_hydro_3_AS"/>
</dbReference>
<dbReference type="SUPFAM" id="SSF52279">
    <property type="entry name" value="Beta-D-glucan exohydrolase, C-terminal domain"/>
    <property type="match status" value="1"/>
</dbReference>
<keyword evidence="4" id="KW-0326">Glycosidase</keyword>
<dbReference type="GO" id="GO:0008422">
    <property type="term" value="F:beta-glucosidase activity"/>
    <property type="evidence" value="ECO:0007669"/>
    <property type="project" value="UniProtKB-ARBA"/>
</dbReference>
<evidence type="ECO:0000256" key="3">
    <source>
        <dbReference type="ARBA" id="ARBA00023277"/>
    </source>
</evidence>
<protein>
    <submittedName>
        <fullName evidence="6">Glycosyl hydrolase</fullName>
    </submittedName>
</protein>
<evidence type="ECO:0000256" key="4">
    <source>
        <dbReference type="RuleBase" id="RU361161"/>
    </source>
</evidence>
<comment type="caution">
    <text evidence="6">The sequence shown here is derived from an EMBL/GenBank/DDBJ whole genome shotgun (WGS) entry which is preliminary data.</text>
</comment>
<keyword evidence="7" id="KW-1185">Reference proteome</keyword>
<dbReference type="FunFam" id="2.60.40.10:FF:000495">
    <property type="entry name" value="Periplasmic beta-glucosidase"/>
    <property type="match status" value="1"/>
</dbReference>
<gene>
    <name evidence="6" type="ORF">EFD62_04570</name>
</gene>
<evidence type="ECO:0000313" key="7">
    <source>
        <dbReference type="Proteomes" id="UP000289166"/>
    </source>
</evidence>
<dbReference type="PRINTS" id="PR00133">
    <property type="entry name" value="GLHYDRLASE3"/>
</dbReference>
<dbReference type="AlphaFoldDB" id="A0A4Q0I6M4"/>
<dbReference type="InterPro" id="IPR013783">
    <property type="entry name" value="Ig-like_fold"/>
</dbReference>
<dbReference type="Pfam" id="PF14310">
    <property type="entry name" value="Fn3-like"/>
    <property type="match status" value="1"/>
</dbReference>
<dbReference type="OrthoDB" id="9805821at2"/>
<comment type="similarity">
    <text evidence="1 4">Belongs to the glycosyl hydrolase 3 family.</text>
</comment>
<dbReference type="Pfam" id="PF01915">
    <property type="entry name" value="Glyco_hydro_3_C"/>
    <property type="match status" value="1"/>
</dbReference>
<dbReference type="PANTHER" id="PTHR42715">
    <property type="entry name" value="BETA-GLUCOSIDASE"/>
    <property type="match status" value="1"/>
</dbReference>
<dbReference type="InterPro" id="IPR002772">
    <property type="entry name" value="Glyco_hydro_3_C"/>
</dbReference>
<dbReference type="PROSITE" id="PS00775">
    <property type="entry name" value="GLYCOSYL_HYDROL_F3"/>
    <property type="match status" value="1"/>
</dbReference>
<dbReference type="Gene3D" id="3.40.50.1700">
    <property type="entry name" value="Glycoside hydrolase family 3 C-terminal domain"/>
    <property type="match status" value="1"/>
</dbReference>
<dbReference type="Gene3D" id="2.60.40.10">
    <property type="entry name" value="Immunoglobulins"/>
    <property type="match status" value="1"/>
</dbReference>
<dbReference type="Pfam" id="PF00933">
    <property type="entry name" value="Glyco_hydro_3"/>
    <property type="match status" value="1"/>
</dbReference>
<evidence type="ECO:0000256" key="1">
    <source>
        <dbReference type="ARBA" id="ARBA00005336"/>
    </source>
</evidence>